<dbReference type="AlphaFoldDB" id="A0A438JU72"/>
<evidence type="ECO:0000313" key="2">
    <source>
        <dbReference type="EMBL" id="RVX12506.1"/>
    </source>
</evidence>
<dbReference type="PANTHER" id="PTHR33710:SF71">
    <property type="entry name" value="ENDONUCLEASE_EXONUCLEASE_PHOSPHATASE DOMAIN-CONTAINING PROTEIN"/>
    <property type="match status" value="1"/>
</dbReference>
<accession>A0A438JU72</accession>
<organism evidence="2 3">
    <name type="scientific">Vitis vinifera</name>
    <name type="common">Grape</name>
    <dbReference type="NCBI Taxonomy" id="29760"/>
    <lineage>
        <taxon>Eukaryota</taxon>
        <taxon>Viridiplantae</taxon>
        <taxon>Streptophyta</taxon>
        <taxon>Embryophyta</taxon>
        <taxon>Tracheophyta</taxon>
        <taxon>Spermatophyta</taxon>
        <taxon>Magnoliopsida</taxon>
        <taxon>eudicotyledons</taxon>
        <taxon>Gunneridae</taxon>
        <taxon>Pentapetalae</taxon>
        <taxon>rosids</taxon>
        <taxon>Vitales</taxon>
        <taxon>Vitaceae</taxon>
        <taxon>Viteae</taxon>
        <taxon>Vitis</taxon>
    </lineage>
</organism>
<dbReference type="InterPro" id="IPR036691">
    <property type="entry name" value="Endo/exonu/phosph_ase_sf"/>
</dbReference>
<name>A0A438JU72_VITVI</name>
<evidence type="ECO:0008006" key="4">
    <source>
        <dbReference type="Google" id="ProtNLM"/>
    </source>
</evidence>
<evidence type="ECO:0000313" key="3">
    <source>
        <dbReference type="Proteomes" id="UP000288805"/>
    </source>
</evidence>
<feature type="region of interest" description="Disordered" evidence="1">
    <location>
        <begin position="1"/>
        <end position="22"/>
    </location>
</feature>
<dbReference type="PANTHER" id="PTHR33710">
    <property type="entry name" value="BNAC02G09200D PROTEIN"/>
    <property type="match status" value="1"/>
</dbReference>
<reference evidence="2 3" key="1">
    <citation type="journal article" date="2018" name="PLoS Genet.">
        <title>Population sequencing reveals clonal diversity and ancestral inbreeding in the grapevine cultivar Chardonnay.</title>
        <authorList>
            <person name="Roach M.J."/>
            <person name="Johnson D.L."/>
            <person name="Bohlmann J."/>
            <person name="van Vuuren H.J."/>
            <person name="Jones S.J."/>
            <person name="Pretorius I.S."/>
            <person name="Schmidt S.A."/>
            <person name="Borneman A.R."/>
        </authorList>
    </citation>
    <scope>NUCLEOTIDE SEQUENCE [LARGE SCALE GENOMIC DNA]</scope>
    <source>
        <strain evidence="3">cv. Chardonnay</strain>
        <tissue evidence="2">Leaf</tissue>
    </source>
</reference>
<dbReference type="EMBL" id="QGNW01000027">
    <property type="protein sequence ID" value="RVX12506.1"/>
    <property type="molecule type" value="Genomic_DNA"/>
</dbReference>
<dbReference type="Proteomes" id="UP000288805">
    <property type="component" value="Unassembled WGS sequence"/>
</dbReference>
<protein>
    <recommendedName>
        <fullName evidence="4">Endonuclease/exonuclease/phosphatase domain-containing protein</fullName>
    </recommendedName>
</protein>
<gene>
    <name evidence="2" type="ORF">CK203_011515</name>
</gene>
<dbReference type="SUPFAM" id="SSF56219">
    <property type="entry name" value="DNase I-like"/>
    <property type="match status" value="1"/>
</dbReference>
<comment type="caution">
    <text evidence="2">The sequence shown here is derived from an EMBL/GenBank/DDBJ whole genome shotgun (WGS) entry which is preliminary data.</text>
</comment>
<dbReference type="Gene3D" id="3.60.10.10">
    <property type="entry name" value="Endonuclease/exonuclease/phosphatase"/>
    <property type="match status" value="1"/>
</dbReference>
<evidence type="ECO:0000256" key="1">
    <source>
        <dbReference type="SAM" id="MobiDB-lite"/>
    </source>
</evidence>
<proteinExistence type="predicted"/>
<sequence>MKGANPSRFGRQGSPVKEQSGVSNLDQVFLDEPLKKCRASDFRMLSKGWFAKEDLVGGKDSEEVEGNSGSSSPTDECLMEEASKYFFFSPPFVCVWGGRDSSSSPFSRVEGALIEVGEGHDAYVILKENERELSVNPLRVMLAEERDFEKGNGESVPIREGRDERVEEEGGDVESWRYNCLAKFCHCLGMPTEGFEGEILKLLNRMKERRERFERSNGKKRKGQRSFRFDRKLKKLECSVNYSGSGGDQGHPECVRLGFESFCGIVYGPTMKLDREDFFSKLEAIRGLWDEPWCATGDFNMIRFPSERSRGGCLSSTMRRFPEVVEDLELRDLPLQEGLFTWRAIQVVLARSVSDHSLILLDGGGMRRGPAPFRFENMWLKEEGFKEVLRK</sequence>